<evidence type="ECO:0000313" key="1">
    <source>
        <dbReference type="EMBL" id="MBC3872354.1"/>
    </source>
</evidence>
<keyword evidence="2" id="KW-1185">Reference proteome</keyword>
<proteinExistence type="predicted"/>
<protein>
    <submittedName>
        <fullName evidence="1">Uncharacterized protein</fullName>
    </submittedName>
</protein>
<comment type="caution">
    <text evidence="1">The sequence shown here is derived from an EMBL/GenBank/DDBJ whole genome shotgun (WGS) entry which is preliminary data.</text>
</comment>
<dbReference type="EMBL" id="JACOGA010000002">
    <property type="protein sequence ID" value="MBC3872354.1"/>
    <property type="molecule type" value="Genomic_DNA"/>
</dbReference>
<dbReference type="Proteomes" id="UP000624279">
    <property type="component" value="Unassembled WGS sequence"/>
</dbReference>
<reference evidence="1 2" key="1">
    <citation type="submission" date="2020-08" db="EMBL/GenBank/DDBJ databases">
        <title>Novel species isolated from subtropical streams in China.</title>
        <authorList>
            <person name="Lu H."/>
        </authorList>
    </citation>
    <scope>NUCLEOTIDE SEQUENCE [LARGE SCALE GENOMIC DNA]</scope>
    <source>
        <strain evidence="1 2">LX15W</strain>
    </source>
</reference>
<gene>
    <name evidence="1" type="ORF">H8K55_02040</name>
</gene>
<sequence length="140" mass="14474">MNFYNLADSVHATASPVLETVFLNGPVTSESCTQGCEEMPMSPSTGQGCETSESCTQGCEEMPVAPTASIDCPGTSESCTQGCGEMAMSPITGYVCDIGTSASCTEACGRETTSANKNFAAPPQFQTTSSSYQAAPEFLC</sequence>
<evidence type="ECO:0000313" key="2">
    <source>
        <dbReference type="Proteomes" id="UP000624279"/>
    </source>
</evidence>
<accession>A0ABR6Y6W6</accession>
<organism evidence="1 2">
    <name type="scientific">Undibacterium flavidum</name>
    <dbReference type="NCBI Taxonomy" id="2762297"/>
    <lineage>
        <taxon>Bacteria</taxon>
        <taxon>Pseudomonadati</taxon>
        <taxon>Pseudomonadota</taxon>
        <taxon>Betaproteobacteria</taxon>
        <taxon>Burkholderiales</taxon>
        <taxon>Oxalobacteraceae</taxon>
        <taxon>Undibacterium</taxon>
    </lineage>
</organism>
<name>A0ABR6Y6W6_9BURK</name>
<dbReference type="RefSeq" id="WP_186940369.1">
    <property type="nucleotide sequence ID" value="NZ_JACOGA010000002.1"/>
</dbReference>